<organism evidence="5 6">
    <name type="scientific">Desulfovibrio psychrotolerans</name>
    <dbReference type="NCBI Taxonomy" id="415242"/>
    <lineage>
        <taxon>Bacteria</taxon>
        <taxon>Pseudomonadati</taxon>
        <taxon>Thermodesulfobacteriota</taxon>
        <taxon>Desulfovibrionia</taxon>
        <taxon>Desulfovibrionales</taxon>
        <taxon>Desulfovibrionaceae</taxon>
        <taxon>Desulfovibrio</taxon>
    </lineage>
</organism>
<name>A0A7J0BP11_9BACT</name>
<dbReference type="GO" id="GO:0005737">
    <property type="term" value="C:cytoplasm"/>
    <property type="evidence" value="ECO:0007669"/>
    <property type="project" value="TreeGrafter"/>
</dbReference>
<keyword evidence="6" id="KW-1185">Reference proteome</keyword>
<evidence type="ECO:0000256" key="2">
    <source>
        <dbReference type="ARBA" id="ARBA00023239"/>
    </source>
</evidence>
<evidence type="ECO:0000313" key="5">
    <source>
        <dbReference type="EMBL" id="GFM35433.1"/>
    </source>
</evidence>
<dbReference type="InterPro" id="IPR050325">
    <property type="entry name" value="Prot/Nucl_acid_deglycase"/>
</dbReference>
<dbReference type="GO" id="GO:0019172">
    <property type="term" value="F:glyoxalase III activity"/>
    <property type="evidence" value="ECO:0007669"/>
    <property type="project" value="TreeGrafter"/>
</dbReference>
<dbReference type="SUPFAM" id="SSF52317">
    <property type="entry name" value="Class I glutamine amidotransferase-like"/>
    <property type="match status" value="1"/>
</dbReference>
<keyword evidence="2" id="KW-0456">Lyase</keyword>
<dbReference type="EMBL" id="BLVP01000001">
    <property type="protein sequence ID" value="GFM35433.1"/>
    <property type="molecule type" value="Genomic_DNA"/>
</dbReference>
<dbReference type="Pfam" id="PF01965">
    <property type="entry name" value="DJ-1_PfpI"/>
    <property type="match status" value="1"/>
</dbReference>
<evidence type="ECO:0000256" key="1">
    <source>
        <dbReference type="ARBA" id="ARBA00023016"/>
    </source>
</evidence>
<dbReference type="GO" id="GO:0019243">
    <property type="term" value="P:methylglyoxal catabolic process to D-lactate via S-lactoyl-glutathione"/>
    <property type="evidence" value="ECO:0007669"/>
    <property type="project" value="TreeGrafter"/>
</dbReference>
<dbReference type="AlphaFoldDB" id="A0A7J0BP11"/>
<evidence type="ECO:0000259" key="4">
    <source>
        <dbReference type="Pfam" id="PF01965"/>
    </source>
</evidence>
<feature type="domain" description="DJ-1/PfpI" evidence="4">
    <location>
        <begin position="28"/>
        <end position="224"/>
    </location>
</feature>
<comment type="similarity">
    <text evidence="3">Belongs to the peptidase C56 family. HSP31-like subfamily.</text>
</comment>
<dbReference type="PANTHER" id="PTHR48094">
    <property type="entry name" value="PROTEIN/NUCLEIC ACID DEGLYCASE DJ-1-RELATED"/>
    <property type="match status" value="1"/>
</dbReference>
<sequence length="235" mass="25381">MTRTVLMVLTSHNRFEAIDRPTGWWLEEVAVPYLLLREAGVEVTIASPAGGKAPMDPASVEADVADDLTRSFLNDREAMDCVNDTIPLGMVRAEDYDALFFPGGHGPMFDLSVSEEVAELVADFIREKKPVAAVCHGAAALLLAADDTGSSVLEGRRITGFSNEEETAVGLHEAVPFLLQESLIARGAEYVCGPPWQPHVVEDGLFITGQNPASSMPLAQALLKRLGIRRSVRPV</sequence>
<evidence type="ECO:0000256" key="3">
    <source>
        <dbReference type="ARBA" id="ARBA00038493"/>
    </source>
</evidence>
<reference evidence="5 6" key="1">
    <citation type="submission" date="2020-05" db="EMBL/GenBank/DDBJ databases">
        <title>Draft genome sequence of Desulfovibrio psychrotolerans JS1T.</title>
        <authorList>
            <person name="Ueno A."/>
            <person name="Tamazawa S."/>
            <person name="Tamamura S."/>
            <person name="Murakami T."/>
            <person name="Kiyama T."/>
            <person name="Inomata H."/>
            <person name="Amano Y."/>
            <person name="Miyakawa K."/>
            <person name="Tamaki H."/>
            <person name="Naganuma T."/>
            <person name="Kaneko K."/>
        </authorList>
    </citation>
    <scope>NUCLEOTIDE SEQUENCE [LARGE SCALE GENOMIC DNA]</scope>
    <source>
        <strain evidence="5 6">JS1</strain>
    </source>
</reference>
<proteinExistence type="inferred from homology"/>
<protein>
    <submittedName>
        <fullName evidence="5">Peptidase</fullName>
    </submittedName>
</protein>
<dbReference type="InterPro" id="IPR029062">
    <property type="entry name" value="Class_I_gatase-like"/>
</dbReference>
<dbReference type="Gene3D" id="3.40.50.880">
    <property type="match status" value="1"/>
</dbReference>
<dbReference type="PANTHER" id="PTHR48094:SF11">
    <property type="entry name" value="GLUTATHIONE-INDEPENDENT GLYOXALASE HSP31-RELATED"/>
    <property type="match status" value="1"/>
</dbReference>
<dbReference type="InterPro" id="IPR002818">
    <property type="entry name" value="DJ-1/PfpI"/>
</dbReference>
<keyword evidence="1" id="KW-0346">Stress response</keyword>
<accession>A0A7J0BP11</accession>
<comment type="caution">
    <text evidence="5">The sequence shown here is derived from an EMBL/GenBank/DDBJ whole genome shotgun (WGS) entry which is preliminary data.</text>
</comment>
<dbReference type="CDD" id="cd03141">
    <property type="entry name" value="GATase1_Hsp31_like"/>
    <property type="match status" value="1"/>
</dbReference>
<gene>
    <name evidence="5" type="ORF">DSM19430T_01170</name>
</gene>
<dbReference type="RefSeq" id="WP_174408157.1">
    <property type="nucleotide sequence ID" value="NZ_BLVP01000001.1"/>
</dbReference>
<dbReference type="Proteomes" id="UP000503820">
    <property type="component" value="Unassembled WGS sequence"/>
</dbReference>
<evidence type="ECO:0000313" key="6">
    <source>
        <dbReference type="Proteomes" id="UP000503820"/>
    </source>
</evidence>